<sequence>MAEILGVAASATQLGVACFSLIDVMRKIKGGASTLKRYHEQLQELQSLSTSISENPLLQTPEIGTQTDALLFIINNNCLNSLLRKGRVLRTWGFLYREQDLLDIFVRLERQKSNLSLAIEQIQSKALYQIQSDIQVMSEKRPLHYTTSQSSSETILGPLVSRESTEITYLPSVPRTPPDLQSLHHYGRFVQSFSPPNMATNPFSNQPPYFYTNASTGSPDGQSASQPGQPSDHTDRYSMGTHYIDAVAGPGHDQFNGDSFQGDGKLSKEIEKNRPVRSDTTPKFHKGARKFGAGNQYNGGKYVFEGDIDGATVPDLNGHVFLNPTTAPYPSADPGDVRYGAQYNGHVISQKHVDDPEKQG</sequence>
<keyword evidence="3" id="KW-1185">Reference proteome</keyword>
<gene>
    <name evidence="2" type="ORF">FNAPI_9399</name>
</gene>
<evidence type="ECO:0000256" key="1">
    <source>
        <dbReference type="SAM" id="MobiDB-lite"/>
    </source>
</evidence>
<evidence type="ECO:0000313" key="3">
    <source>
        <dbReference type="Proteomes" id="UP000574317"/>
    </source>
</evidence>
<name>A0A8H5MXS5_9HYPO</name>
<dbReference type="EMBL" id="JAAOAO010000381">
    <property type="protein sequence ID" value="KAF5544583.1"/>
    <property type="molecule type" value="Genomic_DNA"/>
</dbReference>
<organism evidence="2 3">
    <name type="scientific">Fusarium napiforme</name>
    <dbReference type="NCBI Taxonomy" id="42672"/>
    <lineage>
        <taxon>Eukaryota</taxon>
        <taxon>Fungi</taxon>
        <taxon>Dikarya</taxon>
        <taxon>Ascomycota</taxon>
        <taxon>Pezizomycotina</taxon>
        <taxon>Sordariomycetes</taxon>
        <taxon>Hypocreomycetidae</taxon>
        <taxon>Hypocreales</taxon>
        <taxon>Nectriaceae</taxon>
        <taxon>Fusarium</taxon>
        <taxon>Fusarium fujikuroi species complex</taxon>
    </lineage>
</organism>
<dbReference type="Proteomes" id="UP000574317">
    <property type="component" value="Unassembled WGS sequence"/>
</dbReference>
<reference evidence="2 3" key="1">
    <citation type="submission" date="2020-05" db="EMBL/GenBank/DDBJ databases">
        <title>Identification and distribution of gene clusters putatively required for synthesis of sphingolipid metabolism inhibitors in phylogenetically diverse species of the filamentous fungus Fusarium.</title>
        <authorList>
            <person name="Kim H.-S."/>
            <person name="Busman M."/>
            <person name="Brown D.W."/>
            <person name="Divon H."/>
            <person name="Uhlig S."/>
            <person name="Proctor R.H."/>
        </authorList>
    </citation>
    <scope>NUCLEOTIDE SEQUENCE [LARGE SCALE GENOMIC DNA]</scope>
    <source>
        <strain evidence="2 3">NRRL 25196</strain>
    </source>
</reference>
<proteinExistence type="predicted"/>
<dbReference type="AlphaFoldDB" id="A0A8H5MXS5"/>
<feature type="compositionally biased region" description="Polar residues" evidence="1">
    <location>
        <begin position="197"/>
        <end position="231"/>
    </location>
</feature>
<feature type="compositionally biased region" description="Basic and acidic residues" evidence="1">
    <location>
        <begin position="265"/>
        <end position="282"/>
    </location>
</feature>
<accession>A0A8H5MXS5</accession>
<evidence type="ECO:0008006" key="4">
    <source>
        <dbReference type="Google" id="ProtNLM"/>
    </source>
</evidence>
<feature type="region of interest" description="Disordered" evidence="1">
    <location>
        <begin position="197"/>
        <end position="292"/>
    </location>
</feature>
<comment type="caution">
    <text evidence="2">The sequence shown here is derived from an EMBL/GenBank/DDBJ whole genome shotgun (WGS) entry which is preliminary data.</text>
</comment>
<protein>
    <recommendedName>
        <fullName evidence="4">Fungal N-terminal domain-containing protein</fullName>
    </recommendedName>
</protein>
<evidence type="ECO:0000313" key="2">
    <source>
        <dbReference type="EMBL" id="KAF5544583.1"/>
    </source>
</evidence>